<keyword evidence="2" id="KW-0963">Cytoplasm</keyword>
<dbReference type="Pfam" id="PF21041">
    <property type="entry name" value="XMAP215_CLASP_TOG"/>
    <property type="match status" value="4"/>
</dbReference>
<keyword evidence="3" id="KW-0677">Repeat</keyword>
<feature type="compositionally biased region" description="Polar residues" evidence="7">
    <location>
        <begin position="1834"/>
        <end position="1852"/>
    </location>
</feature>
<feature type="domain" description="TOG" evidence="8">
    <location>
        <begin position="1201"/>
        <end position="1445"/>
    </location>
</feature>
<dbReference type="SMART" id="SM01349">
    <property type="entry name" value="TOG"/>
    <property type="match status" value="5"/>
</dbReference>
<protein>
    <recommendedName>
        <fullName evidence="8">TOG domain-containing protein</fullName>
    </recommendedName>
</protein>
<feature type="region of interest" description="Disordered" evidence="7">
    <location>
        <begin position="2013"/>
        <end position="2040"/>
    </location>
</feature>
<feature type="compositionally biased region" description="Polar residues" evidence="7">
    <location>
        <begin position="1442"/>
        <end position="1455"/>
    </location>
</feature>
<dbReference type="InterPro" id="IPR045110">
    <property type="entry name" value="XMAP215"/>
</dbReference>
<dbReference type="EMBL" id="CALNXK010000189">
    <property type="protein sequence ID" value="CAH3174268.1"/>
    <property type="molecule type" value="Genomic_DNA"/>
</dbReference>
<feature type="region of interest" description="Disordered" evidence="7">
    <location>
        <begin position="1092"/>
        <end position="1178"/>
    </location>
</feature>
<sequence>MADEDITKLPLEDRLTHKVWKARLSGYEDLVKLYKRIDDESSNEFNKYLGMLKKFVIDNNAVAQDKGLEAVLAFLEAASPSISGRVAGDVIAGVITKCLNARPKTKEKGIEIILMYIEVEKQDVVQEEVLKGLDNKQPKIVAACTNVLCRAISEFGGKVFSLKPIVKVLPKLFDHSDKTVRGEAKALAVEIYKWIRDIIKSQLQNIKPVQMKELEEEWAKLPPAPPAPSRFTRSQQAKMAEGAATAPAAGGGGDESATDGGVSAAEPEAIDPYELIEAVEILSKLPKDFYENLENKKWQLRKEALEALEKLVSNPKLEGGQYGELMGALKKIISKDANVMVVALAAKCVGLLATGLRKKFSQYSSMIIPPILEKFKEKKANVVSALREAIDAVFLTTNMSAMQEDLLASLESKNPSVKEETVRFLTRCFCKSTPAALPKTFLKPVCSSLLKRMDDTFGPVRDATAEALGTLLKVMGERPLNPYIEQLDKIKMDKVKECAEKAEISGKPAAGASAAAKPAAPAKTSTDGGKKSEAPAKKPAQKQAKPAAESAKPASSGGPPKKKAGSSGGGKAGAKGKKASSVSGFDSEEPTEPEMSPEEVDAKAAEIISETVLKQLADTNWKERLAGIEALSDLVKGMDPKASSQVLIRVLAKKPGWKDTNFQVLKAKFALCQYIARNMKSFSKRSAFYALDGLVDKIGDIKLKDVSKEALTTFAEMISLNYISLKISKHAGSQKNPKVLAESLNWLSDAIKGFGFKIDLKPHITYIKEALTNTNPAVRTAAISLLGTMYMYVGATLRVFFEEEKSALLQQIDSEFEKVKGEKPPAPTLGVAPKGGDGGDEEDGAEEGGGGGEDNATPAVNLADLVPRNDISDQIKPTLITELGDKNWKVRGEALQKVIGILSAAKFITPELGELPPALKARLGDSNKNLVTISLNICATIATAMGPNVNRHLKILGPGIFSTLADAKNAVRAAGIAALNAWHKEIGLVSFIEGEVIFGALSTENPNLRTEVLGWLEEKLPNEKNLTKDLVTLVVPLFSCLEDRSGDVRKKAQAVVPLMMQHVGWDAMSKQANKLKPASKSNIMPMLEKARASLPEPTKGPSKSASKPAAGKAQADSSSTASAGGAAASSTSSAPSDSNATSRKPKSGTKPPAETKSSKKSASADVDEGPALSKYNGKDARFKDEKDLKALKWNFTTPRNEFVDQLKEQMRPCCGQTLHANLFHKDFKFHLKALETLQQCATPPTEAPFQTELVQSLDLILKWVTLRFFDTNTTVLIKCLELLDAIFVMLAQADYQLLEFEASSFIPYLVQKVGDPKDVLRKMIRNLLKLLRKIYPASKLFNYIMEGITSKNKNTRMECLEELGSLIQVYGMNVCQPTPPKAIAAIAAQIGDRDNGVRNAALNAVVEAYFLVGEKACFKYCSQLSDKDLAYLEERIKRSSKNRPSTAPSENTAAKSSAAPRGAGDSADGTKKNLKEEKKSAKSQMTRPATAPAPRQENIRREFSLDIDGIEGDYHYSEVSVLQLETNEALDDLISAPIQKPFTKNPASPHMGVFSRTNPTAAFNYVISQIASSDVTASTQALVQFERVIRNKNHKEVSKHIDQFLNAASLQLNMILTTHVPNVESNQQPEASVLRLINCLMDTMLSVFSSAPLARSVSRSSLKQLMQVLITVLSDDRLAELQDGPQIIRAINILMVKVIEMSDQTYVLGSLIKLLQDCLKLLQESAGTSLSSPKFLDLVMKCLWKVVRNLPKTISEVKVDQILLDIHTFLLTHPHQMWKNRADDTPLRTIKTVLYTLGKLKKQEILGCLGLIDDPENSEVAAYLKKILKTGNRNENHVNGSDATTSHKSTGSVPDLLMGVDSKSQNKEKLNEKLAEIFAKIGSKENTREGLAELYDFKQKYPDADVDPFLKRTSEFFQSYIERGLKNIEMERKGLGKKVTGNAPLSGKSTSAVSSSTEDENTDDANSYRDRLKVLRMKAGLDNSANTTEAKKTEVSDRRLLEFGAEGLPEERTLSAEDKGPSYTNIPSVVSQSTDSTNSIVADPDSILDIKKRLERIKNNSRN</sequence>
<organism evidence="9 10">
    <name type="scientific">Porites lobata</name>
    <dbReference type="NCBI Taxonomy" id="104759"/>
    <lineage>
        <taxon>Eukaryota</taxon>
        <taxon>Metazoa</taxon>
        <taxon>Cnidaria</taxon>
        <taxon>Anthozoa</taxon>
        <taxon>Hexacorallia</taxon>
        <taxon>Scleractinia</taxon>
        <taxon>Fungiina</taxon>
        <taxon>Poritidae</taxon>
        <taxon>Porites</taxon>
    </lineage>
</organism>
<feature type="compositionally biased region" description="Low complexity" evidence="7">
    <location>
        <begin position="537"/>
        <end position="559"/>
    </location>
</feature>
<feature type="compositionally biased region" description="Polar residues" evidence="7">
    <location>
        <begin position="2022"/>
        <end position="2040"/>
    </location>
</feature>
<dbReference type="Proteomes" id="UP001159405">
    <property type="component" value="Unassembled WGS sequence"/>
</dbReference>
<feature type="compositionally biased region" description="Low complexity" evidence="7">
    <location>
        <begin position="1946"/>
        <end position="1956"/>
    </location>
</feature>
<evidence type="ECO:0000256" key="3">
    <source>
        <dbReference type="ARBA" id="ARBA00022737"/>
    </source>
</evidence>
<evidence type="ECO:0000256" key="7">
    <source>
        <dbReference type="SAM" id="MobiDB-lite"/>
    </source>
</evidence>
<evidence type="ECO:0000256" key="2">
    <source>
        <dbReference type="ARBA" id="ARBA00022490"/>
    </source>
</evidence>
<feature type="repeat" description="HEAT" evidence="6">
    <location>
        <begin position="442"/>
        <end position="483"/>
    </location>
</feature>
<name>A0ABN8R8W8_9CNID</name>
<feature type="compositionally biased region" description="Low complexity" evidence="7">
    <location>
        <begin position="1099"/>
        <end position="1142"/>
    </location>
</feature>
<comment type="subcellular location">
    <subcellularLocation>
        <location evidence="1">Cytoplasm</location>
        <location evidence="1">Cytoskeleton</location>
    </subcellularLocation>
</comment>
<dbReference type="InterPro" id="IPR016024">
    <property type="entry name" value="ARM-type_fold"/>
</dbReference>
<dbReference type="InterPro" id="IPR034085">
    <property type="entry name" value="TOG"/>
</dbReference>
<feature type="region of interest" description="Disordered" evidence="7">
    <location>
        <begin position="1834"/>
        <end position="1856"/>
    </location>
</feature>
<feature type="compositionally biased region" description="Low complexity" evidence="7">
    <location>
        <begin position="237"/>
        <end position="248"/>
    </location>
</feature>
<feature type="region of interest" description="Disordered" evidence="7">
    <location>
        <begin position="1937"/>
        <end position="1968"/>
    </location>
</feature>
<dbReference type="InterPro" id="IPR048491">
    <property type="entry name" value="XMAP215_CLASP_TOG"/>
</dbReference>
<comment type="similarity">
    <text evidence="5">Belongs to the TOG/XMAP215 family.</text>
</comment>
<comment type="caution">
    <text evidence="9">The sequence shown here is derived from an EMBL/GenBank/DDBJ whole genome shotgun (WGS) entry which is preliminary data.</text>
</comment>
<evidence type="ECO:0000313" key="9">
    <source>
        <dbReference type="EMBL" id="CAH3174268.1"/>
    </source>
</evidence>
<evidence type="ECO:0000256" key="5">
    <source>
        <dbReference type="ARBA" id="ARBA00025722"/>
    </source>
</evidence>
<feature type="compositionally biased region" description="Basic and acidic residues" evidence="7">
    <location>
        <begin position="1468"/>
        <end position="1480"/>
    </location>
</feature>
<reference evidence="9 10" key="1">
    <citation type="submission" date="2022-05" db="EMBL/GenBank/DDBJ databases">
        <authorList>
            <consortium name="Genoscope - CEA"/>
            <person name="William W."/>
        </authorList>
    </citation>
    <scope>NUCLEOTIDE SEQUENCE [LARGE SCALE GENOMIC DNA]</scope>
</reference>
<feature type="domain" description="TOG" evidence="8">
    <location>
        <begin position="274"/>
        <end position="508"/>
    </location>
</feature>
<evidence type="ECO:0000313" key="10">
    <source>
        <dbReference type="Proteomes" id="UP001159405"/>
    </source>
</evidence>
<evidence type="ECO:0000256" key="6">
    <source>
        <dbReference type="PROSITE-ProRule" id="PRU00103"/>
    </source>
</evidence>
<feature type="region of interest" description="Disordered" evidence="7">
    <location>
        <begin position="505"/>
        <end position="601"/>
    </location>
</feature>
<evidence type="ECO:0000256" key="4">
    <source>
        <dbReference type="ARBA" id="ARBA00023212"/>
    </source>
</evidence>
<dbReference type="InterPro" id="IPR011989">
    <property type="entry name" value="ARM-like"/>
</dbReference>
<dbReference type="PROSITE" id="PS50077">
    <property type="entry name" value="HEAT_REPEAT"/>
    <property type="match status" value="1"/>
</dbReference>
<dbReference type="PANTHER" id="PTHR12609">
    <property type="entry name" value="MICROTUBULE ASSOCIATED PROTEIN XMAP215"/>
    <property type="match status" value="1"/>
</dbReference>
<keyword evidence="4" id="KW-0206">Cytoskeleton</keyword>
<feature type="compositionally biased region" description="Acidic residues" evidence="7">
    <location>
        <begin position="586"/>
        <end position="599"/>
    </location>
</feature>
<feature type="region of interest" description="Disordered" evidence="7">
    <location>
        <begin position="819"/>
        <end position="858"/>
    </location>
</feature>
<feature type="compositionally biased region" description="Low complexity" evidence="7">
    <location>
        <begin position="1149"/>
        <end position="1164"/>
    </location>
</feature>
<accession>A0ABN8R8W8</accession>
<evidence type="ECO:0000259" key="8">
    <source>
        <dbReference type="SMART" id="SM01349"/>
    </source>
</evidence>
<evidence type="ECO:0000256" key="1">
    <source>
        <dbReference type="ARBA" id="ARBA00004245"/>
    </source>
</evidence>
<feature type="domain" description="TOG" evidence="8">
    <location>
        <begin position="1"/>
        <end position="227"/>
    </location>
</feature>
<proteinExistence type="inferred from homology"/>
<keyword evidence="10" id="KW-1185">Reference proteome</keyword>
<dbReference type="SUPFAM" id="SSF48371">
    <property type="entry name" value="ARM repeat"/>
    <property type="match status" value="2"/>
</dbReference>
<gene>
    <name evidence="9" type="ORF">PLOB_00014705</name>
</gene>
<dbReference type="Gene3D" id="1.25.10.10">
    <property type="entry name" value="Leucine-rich Repeat Variant"/>
    <property type="match status" value="5"/>
</dbReference>
<feature type="domain" description="TOG" evidence="8">
    <location>
        <begin position="864"/>
        <end position="1096"/>
    </location>
</feature>
<feature type="region of interest" description="Disordered" evidence="7">
    <location>
        <begin position="1438"/>
        <end position="1500"/>
    </location>
</feature>
<feature type="domain" description="TOG" evidence="8">
    <location>
        <begin position="594"/>
        <end position="825"/>
    </location>
</feature>
<feature type="compositionally biased region" description="Low complexity" evidence="7">
    <location>
        <begin position="505"/>
        <end position="526"/>
    </location>
</feature>
<dbReference type="InterPro" id="IPR021133">
    <property type="entry name" value="HEAT_type_2"/>
</dbReference>
<feature type="region of interest" description="Disordered" evidence="7">
    <location>
        <begin position="220"/>
        <end position="263"/>
    </location>
</feature>